<evidence type="ECO:0000313" key="2">
    <source>
        <dbReference type="Proteomes" id="UP001437256"/>
    </source>
</evidence>
<keyword evidence="2" id="KW-1185">Reference proteome</keyword>
<gene>
    <name evidence="1" type="ORF">AAF712_013158</name>
</gene>
<evidence type="ECO:0000313" key="1">
    <source>
        <dbReference type="EMBL" id="KAL0060039.1"/>
    </source>
</evidence>
<sequence length="803" mass="90457">MGTILNHAKSIQTSLDFKGEGNAVDPGSLADLALVEDGTGTQDHVIPSPEIDPNNQNCCPLPHDHIPEDFEPNFVPHLEDIKISKSLIDMLRNASLNGKLKPLDPEFVDCLRNPPTKPLDLSDRDERLSIELFLANSRTSEDTYTECYEAVMRAFPDARLLSLHEVKKRIEEITGVVTIWRDMCPGGCLAYTGPFAKLESCSGCGESRYKAAGKKGVARQQYPTVSVGPMVQGLNRTYSGAEAMDYCRRYTEQLLGELRDNGSVRKSPFHDFFDGSDYLNALRDGKIGENDICLMMSIDGAQLYRNKTSDYWMWIWLILDLDPLGRYKVAKVIPGGSIPGPNKPKHLDSFIFPSLYHIAALAREGLKIWKANRDLVVTSSLFLALVAADSPGMACLNGLVGHQGHIHCHSFCGIAGRRKDCQAHYYRVHLKPVNYAVEGSSHDDVDLFTLLASHSSGVASERYHRNPGFLAGSINKTQYEKRRLETGICKPSIFSGFPKEHVLGIPHIFSSDIMHLPCLNIPDLMIPLWRGKFESTWKAHGDDVARCTPFDRPPRNPAEKISSGYKAWEFLLYFYSLGPCLFYGHLPTEYWKSYCRLVCSIQISLQVEITPEEANTAFDLCCQFSDEFEKMYYQRRPDRIHMVWPAIHALSHIALDLTCIGPGIIYSQWTMERNIGFLGELILQHLNPYANLAARLIRLAQVNVLKAMDPKIQTEHKSPEFLKGSVNLGDGYTLRRAKDTAARHVSPVQMNALRLYFRENGVRVEDSYCQLITCWARVGLPNGQIARSRWKEETKPLDRVRMA</sequence>
<reference evidence="1 2" key="1">
    <citation type="submission" date="2024-05" db="EMBL/GenBank/DDBJ databases">
        <title>A draft genome resource for the thread blight pathogen Marasmius tenuissimus strain MS-2.</title>
        <authorList>
            <person name="Yulfo-Soto G.E."/>
            <person name="Baruah I.K."/>
            <person name="Amoako-Attah I."/>
            <person name="Bukari Y."/>
            <person name="Meinhardt L.W."/>
            <person name="Bailey B.A."/>
            <person name="Cohen S.P."/>
        </authorList>
    </citation>
    <scope>NUCLEOTIDE SEQUENCE [LARGE SCALE GENOMIC DNA]</scope>
    <source>
        <strain evidence="1 2">MS-2</strain>
    </source>
</reference>
<dbReference type="Proteomes" id="UP001437256">
    <property type="component" value="Unassembled WGS sequence"/>
</dbReference>
<accession>A0ABR2ZGC0</accession>
<protein>
    <recommendedName>
        <fullName evidence="3">Transposase family Tnp2 protein</fullName>
    </recommendedName>
</protein>
<comment type="caution">
    <text evidence="1">The sequence shown here is derived from an EMBL/GenBank/DDBJ whole genome shotgun (WGS) entry which is preliminary data.</text>
</comment>
<dbReference type="EMBL" id="JBBXMP010000195">
    <property type="protein sequence ID" value="KAL0060039.1"/>
    <property type="molecule type" value="Genomic_DNA"/>
</dbReference>
<proteinExistence type="predicted"/>
<organism evidence="1 2">
    <name type="scientific">Marasmius tenuissimus</name>
    <dbReference type="NCBI Taxonomy" id="585030"/>
    <lineage>
        <taxon>Eukaryota</taxon>
        <taxon>Fungi</taxon>
        <taxon>Dikarya</taxon>
        <taxon>Basidiomycota</taxon>
        <taxon>Agaricomycotina</taxon>
        <taxon>Agaricomycetes</taxon>
        <taxon>Agaricomycetidae</taxon>
        <taxon>Agaricales</taxon>
        <taxon>Marasmiineae</taxon>
        <taxon>Marasmiaceae</taxon>
        <taxon>Marasmius</taxon>
    </lineage>
</organism>
<name>A0ABR2ZGC0_9AGAR</name>
<evidence type="ECO:0008006" key="3">
    <source>
        <dbReference type="Google" id="ProtNLM"/>
    </source>
</evidence>